<dbReference type="AlphaFoldDB" id="A0A7X5R127"/>
<sequence>MQKEFLVNIKGNKGDKGDANTLSIGTVTTAATGVAASASITGTVPVQTLNLTLPRGEKGETGAGQKWDDIADRPVTFPPATHSHTVSQIAGLDSSLNSKAPLTHAHVVSDVVGLSDALAQKASASHAHAATDVVGLDSRLKALPIRIQASAATIPVTAGIEKAYVVTFQQAFSKPPIVTASPLRGDAIDGVRLAVGQVTTTNFTMVVKTAVGGNFYASYIAVEI</sequence>
<dbReference type="GO" id="GO:0030246">
    <property type="term" value="F:carbohydrate binding"/>
    <property type="evidence" value="ECO:0007669"/>
    <property type="project" value="InterPro"/>
</dbReference>
<dbReference type="EMBL" id="JAAMOX010000001">
    <property type="protein sequence ID" value="NIH53745.1"/>
    <property type="molecule type" value="Genomic_DNA"/>
</dbReference>
<dbReference type="Gene3D" id="2.60.40.2080">
    <property type="match status" value="1"/>
</dbReference>
<dbReference type="InterPro" id="IPR037221">
    <property type="entry name" value="H-type_lectin_dom_sf"/>
</dbReference>
<dbReference type="GO" id="GO:0007155">
    <property type="term" value="P:cell adhesion"/>
    <property type="evidence" value="ECO:0007669"/>
    <property type="project" value="InterPro"/>
</dbReference>
<feature type="domain" description="H-type lectin" evidence="1">
    <location>
        <begin position="166"/>
        <end position="216"/>
    </location>
</feature>
<reference evidence="2 3" key="1">
    <citation type="submission" date="2020-02" db="EMBL/GenBank/DDBJ databases">
        <title>Sequencing the genomes of 1000 actinobacteria strains.</title>
        <authorList>
            <person name="Klenk H.-P."/>
        </authorList>
    </citation>
    <scope>NUCLEOTIDE SEQUENCE [LARGE SCALE GENOMIC DNA]</scope>
    <source>
        <strain evidence="2 3">DSM 27960</strain>
    </source>
</reference>
<dbReference type="RefSeq" id="WP_167149607.1">
    <property type="nucleotide sequence ID" value="NZ_JAAMOX010000001.1"/>
</dbReference>
<evidence type="ECO:0000259" key="1">
    <source>
        <dbReference type="Pfam" id="PF09458"/>
    </source>
</evidence>
<evidence type="ECO:0000313" key="3">
    <source>
        <dbReference type="Proteomes" id="UP000541033"/>
    </source>
</evidence>
<keyword evidence="3" id="KW-1185">Reference proteome</keyword>
<gene>
    <name evidence="2" type="ORF">FHX76_001613</name>
</gene>
<dbReference type="Proteomes" id="UP000541033">
    <property type="component" value="Unassembled WGS sequence"/>
</dbReference>
<dbReference type="InterPro" id="IPR019019">
    <property type="entry name" value="H-type_lectin_domain"/>
</dbReference>
<evidence type="ECO:0000313" key="2">
    <source>
        <dbReference type="EMBL" id="NIH53745.1"/>
    </source>
</evidence>
<dbReference type="Pfam" id="PF09458">
    <property type="entry name" value="H_lectin"/>
    <property type="match status" value="1"/>
</dbReference>
<dbReference type="SUPFAM" id="SSF141086">
    <property type="entry name" value="Agglutinin HPA-like"/>
    <property type="match status" value="1"/>
</dbReference>
<name>A0A7X5R127_9MICO</name>
<proteinExistence type="predicted"/>
<organism evidence="2 3">
    <name type="scientific">Lysinibacter cavernae</name>
    <dbReference type="NCBI Taxonomy" id="1640652"/>
    <lineage>
        <taxon>Bacteria</taxon>
        <taxon>Bacillati</taxon>
        <taxon>Actinomycetota</taxon>
        <taxon>Actinomycetes</taxon>
        <taxon>Micrococcales</taxon>
        <taxon>Microbacteriaceae</taxon>
        <taxon>Lysinibacter</taxon>
    </lineage>
</organism>
<protein>
    <recommendedName>
        <fullName evidence="1">H-type lectin domain-containing protein</fullName>
    </recommendedName>
</protein>
<comment type="caution">
    <text evidence="2">The sequence shown here is derived from an EMBL/GenBank/DDBJ whole genome shotgun (WGS) entry which is preliminary data.</text>
</comment>
<dbReference type="Pfam" id="PF12789">
    <property type="entry name" value="PTR"/>
    <property type="match status" value="1"/>
</dbReference>
<accession>A0A7X5R127</accession>